<dbReference type="EMBL" id="JACZDF010000002">
    <property type="protein sequence ID" value="MBD9698898.1"/>
    <property type="molecule type" value="Genomic_DNA"/>
</dbReference>
<feature type="transmembrane region" description="Helical" evidence="2">
    <location>
        <begin position="112"/>
        <end position="133"/>
    </location>
</feature>
<gene>
    <name evidence="3" type="ORF">IGS67_05230</name>
</gene>
<keyword evidence="2" id="KW-0472">Membrane</keyword>
<evidence type="ECO:0000256" key="2">
    <source>
        <dbReference type="SAM" id="Phobius"/>
    </source>
</evidence>
<evidence type="ECO:0000256" key="1">
    <source>
        <dbReference type="SAM" id="MobiDB-lite"/>
    </source>
</evidence>
<accession>A0ABR9DP57</accession>
<evidence type="ECO:0000313" key="3">
    <source>
        <dbReference type="EMBL" id="MBD9698898.1"/>
    </source>
</evidence>
<evidence type="ECO:0000313" key="4">
    <source>
        <dbReference type="Proteomes" id="UP000642107"/>
    </source>
</evidence>
<name>A0ABR9DP57_9MICO</name>
<feature type="transmembrane region" description="Helical" evidence="2">
    <location>
        <begin position="58"/>
        <end position="75"/>
    </location>
</feature>
<keyword evidence="4" id="KW-1185">Reference proteome</keyword>
<keyword evidence="2" id="KW-1133">Transmembrane helix</keyword>
<sequence>MAGAEQPGQDPAVARDLAGRAGREGSGAAAQLPDDSVVPAHFDDAEQAARAIAPRRNVWIWVNAGLVVVVCVLAMTMGPKAAAIALAAQSALAGVVRLVVREPVAGLEVRSRWLDVTFYLGAATALVALALTAPLD</sequence>
<comment type="caution">
    <text evidence="3">The sequence shown here is derived from an EMBL/GenBank/DDBJ whole genome shotgun (WGS) entry which is preliminary data.</text>
</comment>
<dbReference type="RefSeq" id="WP_192278528.1">
    <property type="nucleotide sequence ID" value="NZ_JACZDF010000002.1"/>
</dbReference>
<dbReference type="InterPro" id="IPR021385">
    <property type="entry name" value="DUF3017"/>
</dbReference>
<dbReference type="Proteomes" id="UP000642107">
    <property type="component" value="Unassembled WGS sequence"/>
</dbReference>
<feature type="region of interest" description="Disordered" evidence="1">
    <location>
        <begin position="1"/>
        <end position="35"/>
    </location>
</feature>
<keyword evidence="2" id="KW-0812">Transmembrane</keyword>
<dbReference type="Pfam" id="PF11222">
    <property type="entry name" value="DUF3017"/>
    <property type="match status" value="1"/>
</dbReference>
<protein>
    <submittedName>
        <fullName evidence="3">DUF3017 domain-containing protein</fullName>
    </submittedName>
</protein>
<organism evidence="3 4">
    <name type="scientific">Flavimobilis rhizosphaerae</name>
    <dbReference type="NCBI Taxonomy" id="2775421"/>
    <lineage>
        <taxon>Bacteria</taxon>
        <taxon>Bacillati</taxon>
        <taxon>Actinomycetota</taxon>
        <taxon>Actinomycetes</taxon>
        <taxon>Micrococcales</taxon>
        <taxon>Jonesiaceae</taxon>
        <taxon>Flavimobilis</taxon>
    </lineage>
</organism>
<reference evidence="3 4" key="1">
    <citation type="submission" date="2020-09" db="EMBL/GenBank/DDBJ databases">
        <title>Flavimobilis rhizosphaerae sp. nov., isolated from rhizosphere soil of Spartina alterniflora.</title>
        <authorList>
            <person name="Hanqin C."/>
        </authorList>
    </citation>
    <scope>NUCLEOTIDE SEQUENCE [LARGE SCALE GENOMIC DNA]</scope>
    <source>
        <strain evidence="3 4">GY 10621</strain>
    </source>
</reference>
<proteinExistence type="predicted"/>
<feature type="transmembrane region" description="Helical" evidence="2">
    <location>
        <begin position="81"/>
        <end position="100"/>
    </location>
</feature>